<dbReference type="Pfam" id="PF00071">
    <property type="entry name" value="Ras"/>
    <property type="match status" value="1"/>
</dbReference>
<dbReference type="SUPFAM" id="SSF52540">
    <property type="entry name" value="P-loop containing nucleoside triphosphate hydrolases"/>
    <property type="match status" value="1"/>
</dbReference>
<evidence type="ECO:0000259" key="2">
    <source>
        <dbReference type="PROSITE" id="PS50238"/>
    </source>
</evidence>
<organism evidence="4 5">
    <name type="scientific">Strongyloides venezuelensis</name>
    <name type="common">Threadworm</name>
    <dbReference type="NCBI Taxonomy" id="75913"/>
    <lineage>
        <taxon>Eukaryota</taxon>
        <taxon>Metazoa</taxon>
        <taxon>Ecdysozoa</taxon>
        <taxon>Nematoda</taxon>
        <taxon>Chromadorea</taxon>
        <taxon>Rhabditida</taxon>
        <taxon>Tylenchina</taxon>
        <taxon>Panagrolaimomorpha</taxon>
        <taxon>Strongyloidoidea</taxon>
        <taxon>Strongyloididae</taxon>
        <taxon>Strongyloides</taxon>
    </lineage>
</organism>
<feature type="compositionally biased region" description="Polar residues" evidence="1">
    <location>
        <begin position="1079"/>
        <end position="1091"/>
    </location>
</feature>
<dbReference type="InterPro" id="IPR001806">
    <property type="entry name" value="Small_GTPase"/>
</dbReference>
<dbReference type="CDD" id="cd00882">
    <property type="entry name" value="Ras_like_GTPase"/>
    <property type="match status" value="1"/>
</dbReference>
<feature type="compositionally biased region" description="Low complexity" evidence="1">
    <location>
        <begin position="1062"/>
        <end position="1078"/>
    </location>
</feature>
<evidence type="ECO:0000259" key="3">
    <source>
        <dbReference type="PROSITE" id="PS51853"/>
    </source>
</evidence>
<dbReference type="GO" id="GO:0050770">
    <property type="term" value="P:regulation of axonogenesis"/>
    <property type="evidence" value="ECO:0007669"/>
    <property type="project" value="TreeGrafter"/>
</dbReference>
<reference evidence="4" key="1">
    <citation type="submission" date="2014-07" db="EMBL/GenBank/DDBJ databases">
        <authorList>
            <person name="Martin A.A"/>
            <person name="De Silva N."/>
        </authorList>
    </citation>
    <scope>NUCLEOTIDE SEQUENCE</scope>
</reference>
<dbReference type="WBParaSite" id="SVE_0299600.1">
    <property type="protein sequence ID" value="SVE_0299600.1"/>
    <property type="gene ID" value="SVE_0299600"/>
</dbReference>
<proteinExistence type="predicted"/>
<dbReference type="Gene3D" id="3.40.50.300">
    <property type="entry name" value="P-loop containing nucleotide triphosphate hydrolases"/>
    <property type="match status" value="1"/>
</dbReference>
<dbReference type="GO" id="GO:0008361">
    <property type="term" value="P:regulation of cell size"/>
    <property type="evidence" value="ECO:0007669"/>
    <property type="project" value="TreeGrafter"/>
</dbReference>
<dbReference type="InterPro" id="IPR027417">
    <property type="entry name" value="P-loop_NTPase"/>
</dbReference>
<evidence type="ECO:0000256" key="1">
    <source>
        <dbReference type="SAM" id="MobiDB-lite"/>
    </source>
</evidence>
<dbReference type="Gene3D" id="1.10.10.440">
    <property type="entry name" value="FF domain"/>
    <property type="match status" value="1"/>
</dbReference>
<dbReference type="SUPFAM" id="SSF48350">
    <property type="entry name" value="GTPase activation domain, GAP"/>
    <property type="match status" value="1"/>
</dbReference>
<dbReference type="PRINTS" id="PR00449">
    <property type="entry name" value="RASTRNSFRMNG"/>
</dbReference>
<dbReference type="Pfam" id="PF23083">
    <property type="entry name" value="FF_RHG35_4th"/>
    <property type="match status" value="1"/>
</dbReference>
<dbReference type="GO" id="GO:0005096">
    <property type="term" value="F:GTPase activator activity"/>
    <property type="evidence" value="ECO:0007669"/>
    <property type="project" value="TreeGrafter"/>
</dbReference>
<feature type="region of interest" description="Disordered" evidence="1">
    <location>
        <begin position="1062"/>
        <end position="1091"/>
    </location>
</feature>
<sequence>MSNLESNIPPTNLSTRWYQNDGENLLNVQQSFTKIQQDNVVLGNKKHHLITIAVVGLSGPSYFKGISGVGKSCLCNRFCRQNYDDYIDDHPSILSQADFCGSPVINNDHWLWWGDIPLDPTITDSFKMKTTHIRVIEQTEFLSDETYNSITHKGSNEQKDLNEYLKRSSMIKLESQGKLMYISTDQLGQEDDYPKIELSDGKVLIDAFIVVLDPVHIKDRNLKFTSFFTIELIKLLHKTKKPIFFAATKCDIAEREYLENLQNIFVSKEWKLSPIPFVETSAHNNVNVKELFYYIAHQLERNKNKFKLNCYEEGLTLQRRREDEVRKNFKSLLESCIPIKNYKQIDNIPWIELFNNLSHNPHSNFTTFLNFFGSSETINFFKEYLEYLKEDWINSSLISHLPSLKTVFSSLLNKSKIEYLIWEDAKNIIMKHPLLLQYFKESLSDKKNQRMESNDKFERAKIPIELLDTIHAQKAFTNYQHELEIDRREKQREFEFIQFLKECKQITPGKSFNDAVIFLKGYLPYEQLSDNKAIKIYEEYQFKLIQMAEKNFQELLLENIEIFYNMFNDKVNRKFYIKKNFKQTWFTEEDYKQISSILVDDIRYRQLNILHDLRKRMIEKYASYIGGECQISNSCPCGFQCTDGIAMEIIDQHLQKVKEINSNIPKNIEIAIHGDEAMAEEFMSSIQEVCIRMGYNTPTNKKSAVTFTYTVFSNNYNIKKIEKDISKISVFIVSSKENFENFIPLIENEIIYSQMPPVIVEPPAMNGKNHRLMSEEDNLSNAVNNFAKKYDLYVISCHSKYDYQLDNFVANTVNRYLSGKQSNLKINLLIMCQDENPINRILEPIYPYLSNNLYSLSSGFLTFDIPIYDSSNNLTKTTLNPQSTFNILRVDVKVYSYHSWLNSSNAQCTNNNTSSQGYILTYQANRVASFEHMKITINNLINIDKQQSKQLKKCLTIGSCIMINALAGLEDYFQNKETNRMLTEGNEIAANCGALFQNNLQSCSNEAEKTRLINFFKNIYKLSQKESMSLSTINVSDTDSNSSGFASTTIYSNGSKASAFSSNSNIPSSNNFKSPKSSRCPSQQSNFTQYSASSPLQIIKNSPSLDNKGNIPTPNNLSFPTPSNMTVNAPLATPEENPDFNEDLIYIHELYNSIDYQKKSTDILKPAPFPTALSNISIIENNANIIDDKKKDSSNVQNEFEFPKPEVYKSNIDIKYDRCMDDKLFNIHSLSEDNEMENEDPIYEFLDYVALKKEREALNNRNSPTGGSDGIVSRDATIRRKVAFTNIPQYRSFDNLLLLEKKENLEDEKKDKRFDWNKIPLLRFMSQSKMTKSSPSTPIQASREKTKSLIDVDNPLDNVIEKFASSFKKGFSKKKFMSYGENEAFDKLNNCDKLNFSVDFDRITLNSKCSSLLTASSTDGFEHEKIQCLTNYLSENKDSSATKFFRFGKKDKKNGTKKENSQQKTLLKQNTISTKTLIELAMEDPSERIPLFVKKCMDFLEQDDNIKTEGIYRVSGSQSGTQVLEKRFRIEKIFETETLDLPVHTVASSLKSFFGNLQEPIIPEYIHTDIIECVKLYLGGVSTRSSNDDDLKLEKFKNNLINIFKKIPPINIHVLRNLTIHLQRVADNNTFNSMNLSNLAKVWWPTLFRPDMESFIQVNQKGPFLENATFWILKLGKEVCVPTVD</sequence>
<feature type="domain" description="Rho-GAP" evidence="2">
    <location>
        <begin position="1475"/>
        <end position="1685"/>
    </location>
</feature>
<dbReference type="Gene3D" id="1.10.555.10">
    <property type="entry name" value="Rho GTPase activation protein"/>
    <property type="match status" value="1"/>
</dbReference>
<accession>A0A0K0F2G7</accession>
<dbReference type="GO" id="GO:0007266">
    <property type="term" value="P:Rho protein signal transduction"/>
    <property type="evidence" value="ECO:0007669"/>
    <property type="project" value="TreeGrafter"/>
</dbReference>
<dbReference type="Pfam" id="PF00620">
    <property type="entry name" value="RhoGAP"/>
    <property type="match status" value="1"/>
</dbReference>
<name>A0A0K0F2G7_STRVS</name>
<dbReference type="PANTHER" id="PTHR46005">
    <property type="entry name" value="RHO GTPASE-ACTIVATING PROTEIN 190"/>
    <property type="match status" value="1"/>
</dbReference>
<dbReference type="GO" id="GO:0005525">
    <property type="term" value="F:GTP binding"/>
    <property type="evidence" value="ECO:0007669"/>
    <property type="project" value="InterPro"/>
</dbReference>
<feature type="domain" description="PG2 pseudoGTPase" evidence="3">
    <location>
        <begin position="825"/>
        <end position="1025"/>
    </location>
</feature>
<dbReference type="InterPro" id="IPR057284">
    <property type="entry name" value="FF_RHG35_4th"/>
</dbReference>
<dbReference type="InterPro" id="IPR036517">
    <property type="entry name" value="FF_domain_sf"/>
</dbReference>
<protein>
    <submittedName>
        <fullName evidence="5">G domain-containing protein</fullName>
    </submittedName>
</protein>
<dbReference type="InterPro" id="IPR039006">
    <property type="entry name" value="RhoGAP_pG2"/>
</dbReference>
<dbReference type="GO" id="GO:0003924">
    <property type="term" value="F:GTPase activity"/>
    <property type="evidence" value="ECO:0007669"/>
    <property type="project" value="InterPro"/>
</dbReference>
<dbReference type="Proteomes" id="UP000035680">
    <property type="component" value="Unassembled WGS sequence"/>
</dbReference>
<evidence type="ECO:0000313" key="4">
    <source>
        <dbReference type="Proteomes" id="UP000035680"/>
    </source>
</evidence>
<dbReference type="PANTHER" id="PTHR46005:SF4">
    <property type="entry name" value="RHO GTPASE-ACTIVATING PROTEIN 190"/>
    <property type="match status" value="1"/>
</dbReference>
<evidence type="ECO:0000313" key="5">
    <source>
        <dbReference type="WBParaSite" id="SVE_0299600.1"/>
    </source>
</evidence>
<dbReference type="InterPro" id="IPR051978">
    <property type="entry name" value="Rho-GAP_domain"/>
</dbReference>
<dbReference type="STRING" id="75913.A0A0K0F2G7"/>
<keyword evidence="4" id="KW-1185">Reference proteome</keyword>
<dbReference type="InterPro" id="IPR008936">
    <property type="entry name" value="Rho_GTPase_activation_prot"/>
</dbReference>
<dbReference type="InterPro" id="IPR000198">
    <property type="entry name" value="RhoGAP_dom"/>
</dbReference>
<dbReference type="SMART" id="SM00324">
    <property type="entry name" value="RhoGAP"/>
    <property type="match status" value="1"/>
</dbReference>
<dbReference type="PROSITE" id="PS51853">
    <property type="entry name" value="PG2"/>
    <property type="match status" value="1"/>
</dbReference>
<dbReference type="PROSITE" id="PS50238">
    <property type="entry name" value="RHOGAP"/>
    <property type="match status" value="1"/>
</dbReference>
<dbReference type="GO" id="GO:0005829">
    <property type="term" value="C:cytosol"/>
    <property type="evidence" value="ECO:0007669"/>
    <property type="project" value="TreeGrafter"/>
</dbReference>
<reference evidence="5" key="2">
    <citation type="submission" date="2015-08" db="UniProtKB">
        <authorList>
            <consortium name="WormBaseParasite"/>
        </authorList>
    </citation>
    <scope>IDENTIFICATION</scope>
</reference>